<accession>A0A9D1PYP5</accession>
<dbReference type="GO" id="GO:0004135">
    <property type="term" value="F:amylo-alpha-1,6-glucosidase activity"/>
    <property type="evidence" value="ECO:0007669"/>
    <property type="project" value="InterPro"/>
</dbReference>
<organism evidence="3 4">
    <name type="scientific">Candidatus Desulfovibrio intestinipullorum</name>
    <dbReference type="NCBI Taxonomy" id="2838536"/>
    <lineage>
        <taxon>Bacteria</taxon>
        <taxon>Pseudomonadati</taxon>
        <taxon>Thermodesulfobacteriota</taxon>
        <taxon>Desulfovibrionia</taxon>
        <taxon>Desulfovibrionales</taxon>
        <taxon>Desulfovibrionaceae</taxon>
        <taxon>Desulfovibrio</taxon>
    </lineage>
</organism>
<dbReference type="InterPro" id="IPR010401">
    <property type="entry name" value="AGL/Gdb1"/>
</dbReference>
<dbReference type="Proteomes" id="UP000886752">
    <property type="component" value="Unassembled WGS sequence"/>
</dbReference>
<dbReference type="InterPro" id="IPR032790">
    <property type="entry name" value="GDE_C"/>
</dbReference>
<protein>
    <submittedName>
        <fullName evidence="3">Amylo-alpha-1,6-glucosidase</fullName>
    </submittedName>
</protein>
<dbReference type="GO" id="GO:0005980">
    <property type="term" value="P:glycogen catabolic process"/>
    <property type="evidence" value="ECO:0007669"/>
    <property type="project" value="InterPro"/>
</dbReference>
<feature type="domain" description="Glycogen debranching enzyme bacterial and archaeal type N-terminal" evidence="2">
    <location>
        <begin position="18"/>
        <end position="243"/>
    </location>
</feature>
<dbReference type="AlphaFoldDB" id="A0A9D1PYP5"/>
<gene>
    <name evidence="3" type="ORF">H9894_07680</name>
</gene>
<dbReference type="Pfam" id="PF06202">
    <property type="entry name" value="GDE_C"/>
    <property type="match status" value="1"/>
</dbReference>
<name>A0A9D1PYP5_9BACT</name>
<dbReference type="PANTHER" id="PTHR10569:SF2">
    <property type="entry name" value="GLYCOGEN DEBRANCHING ENZYME"/>
    <property type="match status" value="1"/>
</dbReference>
<dbReference type="GO" id="GO:0004134">
    <property type="term" value="F:4-alpha-glucanotransferase activity"/>
    <property type="evidence" value="ECO:0007669"/>
    <property type="project" value="InterPro"/>
</dbReference>
<sequence length="705" mass="77953">MRPGTGIDLDLTPSSSLEWLETNGLGDYAQGTATGANTRRYHGLLVANLPHMDRHVLLSTVEDWLCIDTESIPLSSRYHPGCVYPQGQNHLKSWQASPCPAFVYEVAGLRVTRRIALVHGSHTVLIRYTVEATSESEGALLSGSELMLRVTPLLAFRRYHDLTHANMDLHVKTFPIRAGFKIQPYNALPPIYIRSEGLFDFLPSPEWINTVEYPVERERGFDYQEDLFSPGLFEIHVMPGDDIILSASLDEQFGMAASGIPEDLHTLWDAEMARRSVPQETGKRKAKNAGPLCSFLAAQSEDFLMKTPGGRSLLLAGYPWFGSWGRDTLIALPGTTFLAGRLDEGLAILRTIALNACDGLIPNTFDGDGQPRGFNSVDASLWFAWDCQLMLKVLSKDPERTQEFLDLCAPTLYSIIAAYRAGRVPFTRVATSGLLEVGTPSTQLTWMDAQVNGRPVTPRNGFPVEIQALWYNTLAFAHSLAKKREDPDPCTSRELKALRAAFAAHFTLPDGSLCDVWRAPEDGVPDTSLRPNQLLAVSMPEPIAPKSSWKAIVDLVGKKLLTPFGLRTLSPDDPAFCPVYAGGPAQRDGAYHQGTVWPWLLGPYTDALLKAEQVDENGEKEKSRRKPSRAVKQLLETITPLVTTHLREAGVGHMSEIFSATAPYAPDGTTAQAWSEAEVYRMLLALRAADRETYENWEKTLPSFS</sequence>
<dbReference type="Pfam" id="PF12439">
    <property type="entry name" value="GDE_N"/>
    <property type="match status" value="1"/>
</dbReference>
<dbReference type="SUPFAM" id="SSF48208">
    <property type="entry name" value="Six-hairpin glycosidases"/>
    <property type="match status" value="1"/>
</dbReference>
<dbReference type="PANTHER" id="PTHR10569">
    <property type="entry name" value="GLYCOGEN DEBRANCHING ENZYME"/>
    <property type="match status" value="1"/>
</dbReference>
<reference evidence="3" key="1">
    <citation type="journal article" date="2021" name="PeerJ">
        <title>Extensive microbial diversity within the chicken gut microbiome revealed by metagenomics and culture.</title>
        <authorList>
            <person name="Gilroy R."/>
            <person name="Ravi A."/>
            <person name="Getino M."/>
            <person name="Pursley I."/>
            <person name="Horton D.L."/>
            <person name="Alikhan N.F."/>
            <person name="Baker D."/>
            <person name="Gharbi K."/>
            <person name="Hall N."/>
            <person name="Watson M."/>
            <person name="Adriaenssens E.M."/>
            <person name="Foster-Nyarko E."/>
            <person name="Jarju S."/>
            <person name="Secka A."/>
            <person name="Antonio M."/>
            <person name="Oren A."/>
            <person name="Chaudhuri R.R."/>
            <person name="La Ragione R."/>
            <person name="Hildebrand F."/>
            <person name="Pallen M.J."/>
        </authorList>
    </citation>
    <scope>NUCLEOTIDE SEQUENCE</scope>
    <source>
        <strain evidence="3">ChiHecec2B26-446</strain>
    </source>
</reference>
<feature type="domain" description="Glycogen debranching enzyme C-terminal" evidence="1">
    <location>
        <begin position="300"/>
        <end position="681"/>
    </location>
</feature>
<evidence type="ECO:0000259" key="1">
    <source>
        <dbReference type="Pfam" id="PF06202"/>
    </source>
</evidence>
<evidence type="ECO:0000259" key="2">
    <source>
        <dbReference type="Pfam" id="PF12439"/>
    </source>
</evidence>
<evidence type="ECO:0000313" key="4">
    <source>
        <dbReference type="Proteomes" id="UP000886752"/>
    </source>
</evidence>
<dbReference type="InterPro" id="IPR024742">
    <property type="entry name" value="Glycogen_debranch_N"/>
</dbReference>
<reference evidence="3" key="2">
    <citation type="submission" date="2021-04" db="EMBL/GenBank/DDBJ databases">
        <authorList>
            <person name="Gilroy R."/>
        </authorList>
    </citation>
    <scope>NUCLEOTIDE SEQUENCE</scope>
    <source>
        <strain evidence="3">ChiHecec2B26-446</strain>
    </source>
</reference>
<dbReference type="InterPro" id="IPR012341">
    <property type="entry name" value="6hp_glycosidase-like_sf"/>
</dbReference>
<comment type="caution">
    <text evidence="3">The sequence shown here is derived from an EMBL/GenBank/DDBJ whole genome shotgun (WGS) entry which is preliminary data.</text>
</comment>
<dbReference type="InterPro" id="IPR008928">
    <property type="entry name" value="6-hairpin_glycosidase_sf"/>
</dbReference>
<dbReference type="EMBL" id="DXHV01000071">
    <property type="protein sequence ID" value="HIW01052.1"/>
    <property type="molecule type" value="Genomic_DNA"/>
</dbReference>
<dbReference type="Gene3D" id="1.50.10.10">
    <property type="match status" value="1"/>
</dbReference>
<proteinExistence type="predicted"/>
<evidence type="ECO:0000313" key="3">
    <source>
        <dbReference type="EMBL" id="HIW01052.1"/>
    </source>
</evidence>